<feature type="region of interest" description="Disordered" evidence="1">
    <location>
        <begin position="57"/>
        <end position="76"/>
    </location>
</feature>
<evidence type="ECO:0000313" key="3">
    <source>
        <dbReference type="Proteomes" id="UP001341840"/>
    </source>
</evidence>
<sequence length="140" mass="16461">MTNEQMLFPYQNTSRQFKEMEMQGIPVAMANLAIHRQKEEEMNQERMRYDQILQEAAAQQARKANKSKARETESPRYTWGSHVIREQIEELAQLGQWIHVMRGKGGVVREPLCGEARFGRIPTLYVGDARHMWELKSHFQ</sequence>
<name>A0ABU6SGX0_9FABA</name>
<gene>
    <name evidence="2" type="ORF">PIB30_048550</name>
</gene>
<keyword evidence="3" id="KW-1185">Reference proteome</keyword>
<organism evidence="2 3">
    <name type="scientific">Stylosanthes scabra</name>
    <dbReference type="NCBI Taxonomy" id="79078"/>
    <lineage>
        <taxon>Eukaryota</taxon>
        <taxon>Viridiplantae</taxon>
        <taxon>Streptophyta</taxon>
        <taxon>Embryophyta</taxon>
        <taxon>Tracheophyta</taxon>
        <taxon>Spermatophyta</taxon>
        <taxon>Magnoliopsida</taxon>
        <taxon>eudicotyledons</taxon>
        <taxon>Gunneridae</taxon>
        <taxon>Pentapetalae</taxon>
        <taxon>rosids</taxon>
        <taxon>fabids</taxon>
        <taxon>Fabales</taxon>
        <taxon>Fabaceae</taxon>
        <taxon>Papilionoideae</taxon>
        <taxon>50 kb inversion clade</taxon>
        <taxon>dalbergioids sensu lato</taxon>
        <taxon>Dalbergieae</taxon>
        <taxon>Pterocarpus clade</taxon>
        <taxon>Stylosanthes</taxon>
    </lineage>
</organism>
<evidence type="ECO:0000256" key="1">
    <source>
        <dbReference type="SAM" id="MobiDB-lite"/>
    </source>
</evidence>
<comment type="caution">
    <text evidence="2">The sequence shown here is derived from an EMBL/GenBank/DDBJ whole genome shotgun (WGS) entry which is preliminary data.</text>
</comment>
<dbReference type="Proteomes" id="UP001341840">
    <property type="component" value="Unassembled WGS sequence"/>
</dbReference>
<reference evidence="2 3" key="1">
    <citation type="journal article" date="2023" name="Plants (Basel)">
        <title>Bridging the Gap: Combining Genomics and Transcriptomics Approaches to Understand Stylosanthes scabra, an Orphan Legume from the Brazilian Caatinga.</title>
        <authorList>
            <person name="Ferreira-Neto J.R.C."/>
            <person name="da Silva M.D."/>
            <person name="Binneck E."/>
            <person name="de Melo N.F."/>
            <person name="da Silva R.H."/>
            <person name="de Melo A.L.T.M."/>
            <person name="Pandolfi V."/>
            <person name="Bustamante F.O."/>
            <person name="Brasileiro-Vidal A.C."/>
            <person name="Benko-Iseppon A.M."/>
        </authorList>
    </citation>
    <scope>NUCLEOTIDE SEQUENCE [LARGE SCALE GENOMIC DNA]</scope>
    <source>
        <tissue evidence="2">Leaves</tissue>
    </source>
</reference>
<evidence type="ECO:0000313" key="2">
    <source>
        <dbReference type="EMBL" id="MED6135640.1"/>
    </source>
</evidence>
<proteinExistence type="predicted"/>
<dbReference type="EMBL" id="JASCZI010060734">
    <property type="protein sequence ID" value="MED6135640.1"/>
    <property type="molecule type" value="Genomic_DNA"/>
</dbReference>
<protein>
    <submittedName>
        <fullName evidence="2">Uncharacterized protein</fullName>
    </submittedName>
</protein>
<accession>A0ABU6SGX0</accession>